<dbReference type="CDD" id="cd00121">
    <property type="entry name" value="MATH"/>
    <property type="match status" value="1"/>
</dbReference>
<feature type="domain" description="BTB" evidence="1">
    <location>
        <begin position="409"/>
        <end position="432"/>
    </location>
</feature>
<dbReference type="CDD" id="cd18186">
    <property type="entry name" value="BTB_POZ_ZBTB_KLHL-like"/>
    <property type="match status" value="2"/>
</dbReference>
<dbReference type="Gene3D" id="3.30.710.10">
    <property type="entry name" value="Potassium Channel Kv1.1, Chain A"/>
    <property type="match status" value="2"/>
</dbReference>
<dbReference type="Pfam" id="PF00651">
    <property type="entry name" value="BTB"/>
    <property type="match status" value="2"/>
</dbReference>
<dbReference type="SUPFAM" id="SSF54695">
    <property type="entry name" value="POZ domain"/>
    <property type="match status" value="2"/>
</dbReference>
<dbReference type="InterPro" id="IPR011333">
    <property type="entry name" value="SKP1/BTB/POZ_sf"/>
</dbReference>
<feature type="domain" description="BTB" evidence="1">
    <location>
        <begin position="143"/>
        <end position="205"/>
    </location>
</feature>
<dbReference type="PROSITE" id="PS50097">
    <property type="entry name" value="BTB"/>
    <property type="match status" value="2"/>
</dbReference>
<evidence type="ECO:0000259" key="1">
    <source>
        <dbReference type="PROSITE" id="PS50097"/>
    </source>
</evidence>
<dbReference type="SUPFAM" id="SSF49599">
    <property type="entry name" value="TRAF domain-like"/>
    <property type="match status" value="1"/>
</dbReference>
<feature type="non-terminal residue" evidence="2">
    <location>
        <position position="432"/>
    </location>
</feature>
<proteinExistence type="predicted"/>
<dbReference type="SMART" id="SM00225">
    <property type="entry name" value="BTB"/>
    <property type="match status" value="1"/>
</dbReference>
<sequence length="432" mass="49927">MERQVENLFTFKWIIENFSMYTDDLVYSSSFGFNTPLPPRWFMSLKPFGTDKNYIDVFLCDWLHKEDQSEICYRLEALDCNEKIIFNVENPKGKEAQNHLERKLLLRSLINDILILKFTFNRDLEINPQYLLPPLPYKNGLFSDVVLSAPGAEFKVHKAILWARWPKLAEKLNAEEIPEIVLDIESNVLEAIVKYVYTGKMDFSGYEFHAQISDAAKKYELPHPICASTKAKTCQTRKDVQNILFEWPIKNLSSMSINTTLRSRGFTLDREIFFMWYLMLHIREDVLHGRILDISLCSKKAVDNVINQSVFVRTKISFGKDGCSENEHIFQNDEIWKCAEFWGIIPTNPEDVLILKCELRFTGHKGGLDGSFSDYKSRIVESSYDFGSTVNCIHLNPDLAKLYRGKTLADVDIIVGSRSFPAHKFILSARSP</sequence>
<dbReference type="AlphaFoldDB" id="A0A087UCR3"/>
<dbReference type="InterPro" id="IPR002083">
    <property type="entry name" value="MATH/TRAF_dom"/>
</dbReference>
<reference evidence="2 3" key="1">
    <citation type="submission" date="2013-11" db="EMBL/GenBank/DDBJ databases">
        <title>Genome sequencing of Stegodyphus mimosarum.</title>
        <authorList>
            <person name="Bechsgaard J."/>
        </authorList>
    </citation>
    <scope>NUCLEOTIDE SEQUENCE [LARGE SCALE GENOMIC DNA]</scope>
</reference>
<evidence type="ECO:0000313" key="2">
    <source>
        <dbReference type="EMBL" id="KFM75152.1"/>
    </source>
</evidence>
<dbReference type="GO" id="GO:0030163">
    <property type="term" value="P:protein catabolic process"/>
    <property type="evidence" value="ECO:0007669"/>
    <property type="project" value="UniProtKB-ARBA"/>
</dbReference>
<evidence type="ECO:0000313" key="3">
    <source>
        <dbReference type="Proteomes" id="UP000054359"/>
    </source>
</evidence>
<protein>
    <recommendedName>
        <fullName evidence="1">BTB domain-containing protein</fullName>
    </recommendedName>
</protein>
<dbReference type="Proteomes" id="UP000054359">
    <property type="component" value="Unassembled WGS sequence"/>
</dbReference>
<keyword evidence="3" id="KW-1185">Reference proteome</keyword>
<dbReference type="InterPro" id="IPR000210">
    <property type="entry name" value="BTB/POZ_dom"/>
</dbReference>
<accession>A0A087UCR3</accession>
<dbReference type="EMBL" id="KK119235">
    <property type="protein sequence ID" value="KFM75152.1"/>
    <property type="molecule type" value="Genomic_DNA"/>
</dbReference>
<organism evidence="2 3">
    <name type="scientific">Stegodyphus mimosarum</name>
    <name type="common">African social velvet spider</name>
    <dbReference type="NCBI Taxonomy" id="407821"/>
    <lineage>
        <taxon>Eukaryota</taxon>
        <taxon>Metazoa</taxon>
        <taxon>Ecdysozoa</taxon>
        <taxon>Arthropoda</taxon>
        <taxon>Chelicerata</taxon>
        <taxon>Arachnida</taxon>
        <taxon>Araneae</taxon>
        <taxon>Araneomorphae</taxon>
        <taxon>Entelegynae</taxon>
        <taxon>Eresoidea</taxon>
        <taxon>Eresidae</taxon>
        <taxon>Stegodyphus</taxon>
    </lineage>
</organism>
<dbReference type="OrthoDB" id="6435602at2759"/>
<dbReference type="PANTHER" id="PTHR24413">
    <property type="entry name" value="SPECKLE-TYPE POZ PROTEIN"/>
    <property type="match status" value="1"/>
</dbReference>
<dbReference type="STRING" id="407821.A0A087UCR3"/>
<gene>
    <name evidence="2" type="ORF">X975_02191</name>
</gene>
<name>A0A087UCR3_STEMI</name>